<organism evidence="4 5">
    <name type="scientific">Orbilia brochopaga</name>
    <dbReference type="NCBI Taxonomy" id="3140254"/>
    <lineage>
        <taxon>Eukaryota</taxon>
        <taxon>Fungi</taxon>
        <taxon>Dikarya</taxon>
        <taxon>Ascomycota</taxon>
        <taxon>Pezizomycotina</taxon>
        <taxon>Orbiliomycetes</taxon>
        <taxon>Orbiliales</taxon>
        <taxon>Orbiliaceae</taxon>
        <taxon>Orbilia</taxon>
    </lineage>
</organism>
<feature type="compositionally biased region" description="Basic and acidic residues" evidence="2">
    <location>
        <begin position="90"/>
        <end position="102"/>
    </location>
</feature>
<dbReference type="Pfam" id="PF02926">
    <property type="entry name" value="THUMP"/>
    <property type="match status" value="1"/>
</dbReference>
<dbReference type="Proteomes" id="UP001375240">
    <property type="component" value="Unassembled WGS sequence"/>
</dbReference>
<dbReference type="GO" id="GO:0006400">
    <property type="term" value="P:tRNA modification"/>
    <property type="evidence" value="ECO:0007669"/>
    <property type="project" value="InterPro"/>
</dbReference>
<proteinExistence type="predicted"/>
<evidence type="ECO:0000313" key="5">
    <source>
        <dbReference type="Proteomes" id="UP001375240"/>
    </source>
</evidence>
<dbReference type="EMBL" id="JAVHNQ010000014">
    <property type="protein sequence ID" value="KAK6332817.1"/>
    <property type="molecule type" value="Genomic_DNA"/>
</dbReference>
<feature type="region of interest" description="Disordered" evidence="2">
    <location>
        <begin position="1"/>
        <end position="27"/>
    </location>
</feature>
<dbReference type="PANTHER" id="PTHR13452">
    <property type="entry name" value="THUMP DOMAIN CONTAINING PROTEIN 1-RELATED"/>
    <property type="match status" value="1"/>
</dbReference>
<dbReference type="AlphaFoldDB" id="A0AAV9U0M6"/>
<dbReference type="Gene3D" id="3.30.2300.10">
    <property type="entry name" value="THUMP superfamily"/>
    <property type="match status" value="1"/>
</dbReference>
<dbReference type="SUPFAM" id="SSF143437">
    <property type="entry name" value="THUMP domain-like"/>
    <property type="match status" value="1"/>
</dbReference>
<dbReference type="SMART" id="SM00981">
    <property type="entry name" value="THUMP"/>
    <property type="match status" value="1"/>
</dbReference>
<evidence type="ECO:0000313" key="4">
    <source>
        <dbReference type="EMBL" id="KAK6332817.1"/>
    </source>
</evidence>
<protein>
    <recommendedName>
        <fullName evidence="3">THUMP domain-containing protein</fullName>
    </recommendedName>
</protein>
<dbReference type="InterPro" id="IPR004114">
    <property type="entry name" value="THUMP_dom"/>
</dbReference>
<evidence type="ECO:0000256" key="2">
    <source>
        <dbReference type="SAM" id="MobiDB-lite"/>
    </source>
</evidence>
<dbReference type="GO" id="GO:0003723">
    <property type="term" value="F:RNA binding"/>
    <property type="evidence" value="ECO:0007669"/>
    <property type="project" value="UniProtKB-UniRule"/>
</dbReference>
<dbReference type="FunFam" id="3.30.2300.10:FF:000001">
    <property type="entry name" value="THUMP domain-containing protein 1"/>
    <property type="match status" value="1"/>
</dbReference>
<evidence type="ECO:0000259" key="3">
    <source>
        <dbReference type="PROSITE" id="PS51165"/>
    </source>
</evidence>
<accession>A0AAV9U0M6</accession>
<dbReference type="PROSITE" id="PS51165">
    <property type="entry name" value="THUMP"/>
    <property type="match status" value="1"/>
</dbReference>
<sequence>MPHPKKRKERDDGSKGQRNKRSKHFYANAGRHIEANWKGIFATCDTGRESRCVAELYRLFEEYADKLYGPEDAGTEALMPNEAEDEPGEGEDKAKDKDKDDDRDIESEIAAEISNINAKKTKKGKRITSIKLDTQCLIFFHTRAPVDPAELVAYIFKDIEGSRKRQTRFTNRLTPISRTGKANYENLEVIAKEVLQPHFHSGRTGIKFAIRPNLRDHNVMNRDEIIKTVARAVGTEHKVDLKNYELLVIVEVFRNICGVSVVRDFEHYKRFNLAKVLDESDARTDEKACGVAPE</sequence>
<feature type="domain" description="THUMP" evidence="3">
    <location>
        <begin position="158"/>
        <end position="263"/>
    </location>
</feature>
<keyword evidence="1" id="KW-0694">RNA-binding</keyword>
<dbReference type="CDD" id="cd11717">
    <property type="entry name" value="THUMP_THUMPD1_like"/>
    <property type="match status" value="1"/>
</dbReference>
<feature type="region of interest" description="Disordered" evidence="2">
    <location>
        <begin position="71"/>
        <end position="103"/>
    </location>
</feature>
<dbReference type="PANTHER" id="PTHR13452:SF10">
    <property type="entry name" value="THUMP DOMAIN-CONTAINING PROTEIN 1"/>
    <property type="match status" value="1"/>
</dbReference>
<name>A0AAV9U0M6_9PEZI</name>
<dbReference type="InterPro" id="IPR040183">
    <property type="entry name" value="THUMPD1-like"/>
</dbReference>
<evidence type="ECO:0000256" key="1">
    <source>
        <dbReference type="PROSITE-ProRule" id="PRU00529"/>
    </source>
</evidence>
<comment type="caution">
    <text evidence="4">The sequence shown here is derived from an EMBL/GenBank/DDBJ whole genome shotgun (WGS) entry which is preliminary data.</text>
</comment>
<reference evidence="4 5" key="1">
    <citation type="submission" date="2019-10" db="EMBL/GenBank/DDBJ databases">
        <authorList>
            <person name="Palmer J.M."/>
        </authorList>
    </citation>
    <scope>NUCLEOTIDE SEQUENCE [LARGE SCALE GENOMIC DNA]</scope>
    <source>
        <strain evidence="4 5">TWF696</strain>
    </source>
</reference>
<gene>
    <name evidence="4" type="ORF">TWF696_002839</name>
</gene>
<keyword evidence="5" id="KW-1185">Reference proteome</keyword>